<dbReference type="GO" id="GO:0045944">
    <property type="term" value="P:positive regulation of transcription by RNA polymerase II"/>
    <property type="evidence" value="ECO:0007669"/>
    <property type="project" value="TreeGrafter"/>
</dbReference>
<evidence type="ECO:0000256" key="4">
    <source>
        <dbReference type="ARBA" id="ARBA00023015"/>
    </source>
</evidence>
<dbReference type="InterPro" id="IPR052202">
    <property type="entry name" value="Yeast_MetPath_Reg"/>
</dbReference>
<reference evidence="9" key="1">
    <citation type="journal article" date="2020" name="Stud. Mycol.">
        <title>101 Dothideomycetes genomes: a test case for predicting lifestyles and emergence of pathogens.</title>
        <authorList>
            <person name="Haridas S."/>
            <person name="Albert R."/>
            <person name="Binder M."/>
            <person name="Bloem J."/>
            <person name="Labutti K."/>
            <person name="Salamov A."/>
            <person name="Andreopoulos B."/>
            <person name="Baker S."/>
            <person name="Barry K."/>
            <person name="Bills G."/>
            <person name="Bluhm B."/>
            <person name="Cannon C."/>
            <person name="Castanera R."/>
            <person name="Culley D."/>
            <person name="Daum C."/>
            <person name="Ezra D."/>
            <person name="Gonzalez J."/>
            <person name="Henrissat B."/>
            <person name="Kuo A."/>
            <person name="Liang C."/>
            <person name="Lipzen A."/>
            <person name="Lutzoni F."/>
            <person name="Magnuson J."/>
            <person name="Mondo S."/>
            <person name="Nolan M."/>
            <person name="Ohm R."/>
            <person name="Pangilinan J."/>
            <person name="Park H.-J."/>
            <person name="Ramirez L."/>
            <person name="Alfaro M."/>
            <person name="Sun H."/>
            <person name="Tritt A."/>
            <person name="Yoshinaga Y."/>
            <person name="Zwiers L.-H."/>
            <person name="Turgeon B."/>
            <person name="Goodwin S."/>
            <person name="Spatafora J."/>
            <person name="Crous P."/>
            <person name="Grigoriev I."/>
        </authorList>
    </citation>
    <scope>NUCLEOTIDE SEQUENCE</scope>
    <source>
        <strain evidence="9">ATCC 36951</strain>
    </source>
</reference>
<evidence type="ECO:0000256" key="3">
    <source>
        <dbReference type="ARBA" id="ARBA00022833"/>
    </source>
</evidence>
<dbReference type="Proteomes" id="UP000799537">
    <property type="component" value="Unassembled WGS sequence"/>
</dbReference>
<dbReference type="GO" id="GO:0005634">
    <property type="term" value="C:nucleus"/>
    <property type="evidence" value="ECO:0007669"/>
    <property type="project" value="UniProtKB-SubCell"/>
</dbReference>
<dbReference type="PANTHER" id="PTHR47782">
    <property type="entry name" value="ZN(II)2CYS6 TRANSCRIPTION FACTOR (EUROFUNG)-RELATED"/>
    <property type="match status" value="1"/>
</dbReference>
<dbReference type="Gene3D" id="4.10.240.10">
    <property type="entry name" value="Zn(2)-C6 fungal-type DNA-binding domain"/>
    <property type="match status" value="1"/>
</dbReference>
<dbReference type="InterPro" id="IPR036864">
    <property type="entry name" value="Zn2-C6_fun-type_DNA-bd_sf"/>
</dbReference>
<dbReference type="SMART" id="SM00906">
    <property type="entry name" value="Fungal_trans"/>
    <property type="match status" value="1"/>
</dbReference>
<dbReference type="GO" id="GO:0006351">
    <property type="term" value="P:DNA-templated transcription"/>
    <property type="evidence" value="ECO:0007669"/>
    <property type="project" value="InterPro"/>
</dbReference>
<evidence type="ECO:0000256" key="6">
    <source>
        <dbReference type="ARBA" id="ARBA00023163"/>
    </source>
</evidence>
<dbReference type="AlphaFoldDB" id="A0A6A6CIL9"/>
<dbReference type="InterPro" id="IPR007219">
    <property type="entry name" value="XnlR_reg_dom"/>
</dbReference>
<evidence type="ECO:0000256" key="7">
    <source>
        <dbReference type="ARBA" id="ARBA00023242"/>
    </source>
</evidence>
<proteinExistence type="predicted"/>
<dbReference type="OrthoDB" id="5416384at2759"/>
<dbReference type="GO" id="GO:0000981">
    <property type="term" value="F:DNA-binding transcription factor activity, RNA polymerase II-specific"/>
    <property type="evidence" value="ECO:0007669"/>
    <property type="project" value="InterPro"/>
</dbReference>
<dbReference type="EMBL" id="ML993601">
    <property type="protein sequence ID" value="KAF2165246.1"/>
    <property type="molecule type" value="Genomic_DNA"/>
</dbReference>
<organism evidence="9 10">
    <name type="scientific">Zasmidium cellare ATCC 36951</name>
    <dbReference type="NCBI Taxonomy" id="1080233"/>
    <lineage>
        <taxon>Eukaryota</taxon>
        <taxon>Fungi</taxon>
        <taxon>Dikarya</taxon>
        <taxon>Ascomycota</taxon>
        <taxon>Pezizomycotina</taxon>
        <taxon>Dothideomycetes</taxon>
        <taxon>Dothideomycetidae</taxon>
        <taxon>Mycosphaerellales</taxon>
        <taxon>Mycosphaerellaceae</taxon>
        <taxon>Zasmidium</taxon>
    </lineage>
</organism>
<keyword evidence="4" id="KW-0805">Transcription regulation</keyword>
<dbReference type="PANTHER" id="PTHR47782:SF1">
    <property type="entry name" value="PYRIMIDINE PATHWAY REGULATORY PROTEIN 1"/>
    <property type="match status" value="1"/>
</dbReference>
<keyword evidence="3" id="KW-0862">Zinc</keyword>
<evidence type="ECO:0000256" key="1">
    <source>
        <dbReference type="ARBA" id="ARBA00004123"/>
    </source>
</evidence>
<dbReference type="InterPro" id="IPR001138">
    <property type="entry name" value="Zn2Cys6_DnaBD"/>
</dbReference>
<comment type="subcellular location">
    <subcellularLocation>
        <location evidence="1">Nucleus</location>
    </subcellularLocation>
</comment>
<dbReference type="CDD" id="cd00067">
    <property type="entry name" value="GAL4"/>
    <property type="match status" value="1"/>
</dbReference>
<dbReference type="CDD" id="cd12148">
    <property type="entry name" value="fungal_TF_MHR"/>
    <property type="match status" value="1"/>
</dbReference>
<dbReference type="GO" id="GO:0043565">
    <property type="term" value="F:sequence-specific DNA binding"/>
    <property type="evidence" value="ECO:0007669"/>
    <property type="project" value="TreeGrafter"/>
</dbReference>
<evidence type="ECO:0000256" key="2">
    <source>
        <dbReference type="ARBA" id="ARBA00022723"/>
    </source>
</evidence>
<dbReference type="SMART" id="SM00066">
    <property type="entry name" value="GAL4"/>
    <property type="match status" value="1"/>
</dbReference>
<keyword evidence="5" id="KW-0238">DNA-binding</keyword>
<dbReference type="RefSeq" id="XP_033666135.1">
    <property type="nucleotide sequence ID" value="XM_033817428.1"/>
</dbReference>
<keyword evidence="7" id="KW-0539">Nucleus</keyword>
<accession>A0A6A6CIL9</accession>
<dbReference type="SUPFAM" id="SSF57701">
    <property type="entry name" value="Zn2/Cys6 DNA-binding domain"/>
    <property type="match status" value="1"/>
</dbReference>
<dbReference type="Pfam" id="PF00172">
    <property type="entry name" value="Zn_clus"/>
    <property type="match status" value="1"/>
</dbReference>
<keyword evidence="10" id="KW-1185">Reference proteome</keyword>
<evidence type="ECO:0000256" key="5">
    <source>
        <dbReference type="ARBA" id="ARBA00023125"/>
    </source>
</evidence>
<dbReference type="GeneID" id="54570700"/>
<evidence type="ECO:0000313" key="9">
    <source>
        <dbReference type="EMBL" id="KAF2165246.1"/>
    </source>
</evidence>
<dbReference type="Pfam" id="PF04082">
    <property type="entry name" value="Fungal_trans"/>
    <property type="match status" value="1"/>
</dbReference>
<evidence type="ECO:0000313" key="10">
    <source>
        <dbReference type="Proteomes" id="UP000799537"/>
    </source>
</evidence>
<name>A0A6A6CIL9_ZASCE</name>
<sequence>MKRGQRVRRRVFACERCRKRKIMCDATFPACSSCTDAGAHCLSVDQKTKGALPRSIVQYLQQQIATLERDAPSPSIFTSSNDIPLPTGRNSFEHARYALHDIVPPSLGLTQSACLAGCALAPTQLPSSKEYYEASQDGDRRVPRPLAESRATQVLTLAAVPVHVAEFLLRTYLVRIIPQYPIFHKTQVEEAFTAIFDRQNGDVAPQQRHVYVVSLVLAISLSTAVRMKQKRAHALATGLFRNAMLRAPAVLTNDLEGLQCLLLLIQYAFLDPTIANLWLLTGLSSEASLDMCLHKELPVQAELDVLQRDIRRRIFWCAWEMEVAVSAAFHRPLRIHSKAIEAQFPSEYDDRHITESGIDIVGRQTKVVSRRIWQFRQVEAKLLSVLYDNDNLPDNMSLGDWSARIDQEINEWKLEVHRTAVQESEDPLARSQWEEMRLYADIASMWILVQLYRPCPRNKAPCPRNLIKAANAAVHVADDYREQQKTRFGYLKYVFHPCHHVFSSALVFLQALQYCKAEYASLYTVDEVEQQANSFPRFFTTIAERWPAAARCHEEYSRLLQPIQLEFAQFVHSRTSPLLLHILLFPESAIEGKPFGDHGQMATNPIEDVLHEPANGATHKGDRRR</sequence>
<dbReference type="GO" id="GO:0008270">
    <property type="term" value="F:zinc ion binding"/>
    <property type="evidence" value="ECO:0007669"/>
    <property type="project" value="InterPro"/>
</dbReference>
<feature type="domain" description="Zn(2)-C6 fungal-type" evidence="8">
    <location>
        <begin position="13"/>
        <end position="41"/>
    </location>
</feature>
<evidence type="ECO:0000259" key="8">
    <source>
        <dbReference type="PROSITE" id="PS50048"/>
    </source>
</evidence>
<keyword evidence="2" id="KW-0479">Metal-binding</keyword>
<dbReference type="PROSITE" id="PS50048">
    <property type="entry name" value="ZN2_CY6_FUNGAL_2"/>
    <property type="match status" value="1"/>
</dbReference>
<protein>
    <recommendedName>
        <fullName evidence="8">Zn(2)-C6 fungal-type domain-containing protein</fullName>
    </recommendedName>
</protein>
<gene>
    <name evidence="9" type="ORF">M409DRAFT_67492</name>
</gene>
<dbReference type="PROSITE" id="PS00463">
    <property type="entry name" value="ZN2_CY6_FUNGAL_1"/>
    <property type="match status" value="1"/>
</dbReference>
<keyword evidence="6" id="KW-0804">Transcription</keyword>